<accession>A0A7C9VBV0</accession>
<dbReference type="SUPFAM" id="SSF158702">
    <property type="entry name" value="Sec63 N-terminal domain-like"/>
    <property type="match status" value="1"/>
</dbReference>
<dbReference type="AlphaFoldDB" id="A0A7C9VBV0"/>
<keyword evidence="2" id="KW-1185">Reference proteome</keyword>
<proteinExistence type="predicted"/>
<dbReference type="RefSeq" id="WP_165121334.1">
    <property type="nucleotide sequence ID" value="NZ_JAAKZG010000022.1"/>
</dbReference>
<gene>
    <name evidence="1" type="ORF">G6N74_28305</name>
</gene>
<comment type="caution">
    <text evidence="1">The sequence shown here is derived from an EMBL/GenBank/DDBJ whole genome shotgun (WGS) entry which is preliminary data.</text>
</comment>
<dbReference type="Gene3D" id="1.10.3380.20">
    <property type="match status" value="1"/>
</dbReference>
<name>A0A7C9VBV0_9HYPH</name>
<protein>
    <submittedName>
        <fullName evidence="1">Uncharacterized protein</fullName>
    </submittedName>
</protein>
<reference evidence="1 2" key="1">
    <citation type="submission" date="2020-02" db="EMBL/GenBank/DDBJ databases">
        <title>Genome sequence of the type strain CGMCC 1.15528 of Mesorhizobium zhangyense.</title>
        <authorList>
            <person name="Gao J."/>
            <person name="Sun J."/>
        </authorList>
    </citation>
    <scope>NUCLEOTIDE SEQUENCE [LARGE SCALE GENOMIC DNA]</scope>
    <source>
        <strain evidence="1 2">CGMCC 1.15528</strain>
    </source>
</reference>
<organism evidence="1 2">
    <name type="scientific">Mesorhizobium zhangyense</name>
    <dbReference type="NCBI Taxonomy" id="1776730"/>
    <lineage>
        <taxon>Bacteria</taxon>
        <taxon>Pseudomonadati</taxon>
        <taxon>Pseudomonadota</taxon>
        <taxon>Alphaproteobacteria</taxon>
        <taxon>Hyphomicrobiales</taxon>
        <taxon>Phyllobacteriaceae</taxon>
        <taxon>Mesorhizobium</taxon>
    </lineage>
</organism>
<dbReference type="Proteomes" id="UP000481252">
    <property type="component" value="Unassembled WGS sequence"/>
</dbReference>
<sequence length="243" mass="26766">MLSLTMLGKACGESPLRLESAMRLVELVRRMSPSDQNGLSLLAVLQALPERDENYTPQMRGGEARWHSEAVERFGYDLTDLLRHNAEDNRAYYGRCKRAAIIDAWLGGVPMAEIERTYTLNPFAPVRHGDVVGMADGTRFLLESARRIAEIVVPDPEKWSGTEVVLRRLEEGLPEAGLVFSGRPLFLRRGEICGLLDAGVTSGEALATLSKEDLSAAIGRRGDAIYLRLHPDALPAPETEPAE</sequence>
<evidence type="ECO:0000313" key="2">
    <source>
        <dbReference type="Proteomes" id="UP000481252"/>
    </source>
</evidence>
<dbReference type="EMBL" id="JAAKZG010000022">
    <property type="protein sequence ID" value="NGN44963.1"/>
    <property type="molecule type" value="Genomic_DNA"/>
</dbReference>
<evidence type="ECO:0000313" key="1">
    <source>
        <dbReference type="EMBL" id="NGN44963.1"/>
    </source>
</evidence>